<dbReference type="HAMAP" id="MF_00195">
    <property type="entry name" value="GTPase_Der"/>
    <property type="match status" value="1"/>
</dbReference>
<dbReference type="InterPro" id="IPR027417">
    <property type="entry name" value="P-loop_NTPase"/>
</dbReference>
<dbReference type="Pfam" id="PF14714">
    <property type="entry name" value="KH_dom-like"/>
    <property type="match status" value="1"/>
</dbReference>
<evidence type="ECO:0000256" key="5">
    <source>
        <dbReference type="ARBA" id="ARBA00022741"/>
    </source>
</evidence>
<comment type="function">
    <text evidence="8 10">GTPase that plays an essential role in the late steps of ribosome biogenesis.</text>
</comment>
<feature type="binding site" evidence="8">
    <location>
        <begin position="239"/>
        <end position="243"/>
    </location>
    <ligand>
        <name>GTP</name>
        <dbReference type="ChEBI" id="CHEBI:37565"/>
        <label>2</label>
    </ligand>
</feature>
<dbReference type="PRINTS" id="PR00326">
    <property type="entry name" value="GTP1OBG"/>
</dbReference>
<evidence type="ECO:0000256" key="4">
    <source>
        <dbReference type="ARBA" id="ARBA00022737"/>
    </source>
</evidence>
<keyword evidence="3 8" id="KW-0690">Ribosome biogenesis</keyword>
<feature type="domain" description="EngA-type G" evidence="11">
    <location>
        <begin position="186"/>
        <end position="365"/>
    </location>
</feature>
<dbReference type="InterPro" id="IPR016484">
    <property type="entry name" value="GTPase_Der"/>
</dbReference>
<dbReference type="Gene3D" id="3.30.300.20">
    <property type="match status" value="1"/>
</dbReference>
<feature type="binding site" evidence="8">
    <location>
        <begin position="61"/>
        <end position="65"/>
    </location>
    <ligand>
        <name>GTP</name>
        <dbReference type="ChEBI" id="CHEBI:37565"/>
        <label>1</label>
    </ligand>
</feature>
<keyword evidence="6 8" id="KW-0342">GTP-binding</keyword>
<protein>
    <recommendedName>
        <fullName evidence="2 8">GTPase Der</fullName>
    </recommendedName>
    <alternativeName>
        <fullName evidence="7 8">GTP-binding protein EngA</fullName>
    </alternativeName>
</protein>
<reference evidence="13" key="1">
    <citation type="submission" date="2017-09" db="EMBL/GenBank/DDBJ databases">
        <title>Depth-based differentiation of microbial function through sediment-hosted aquifers and enrichment of novel symbionts in the deep terrestrial subsurface.</title>
        <authorList>
            <person name="Probst A.J."/>
            <person name="Ladd B."/>
            <person name="Jarett J.K."/>
            <person name="Geller-Mcgrath D.E."/>
            <person name="Sieber C.M.K."/>
            <person name="Emerson J.B."/>
            <person name="Anantharaman K."/>
            <person name="Thomas B.C."/>
            <person name="Malmstrom R."/>
            <person name="Stieglmeier M."/>
            <person name="Klingl A."/>
            <person name="Woyke T."/>
            <person name="Ryan C.M."/>
            <person name="Banfield J.F."/>
        </authorList>
    </citation>
    <scope>NUCLEOTIDE SEQUENCE [LARGE SCALE GENOMIC DNA]</scope>
</reference>
<proteinExistence type="inferred from homology"/>
<evidence type="ECO:0000313" key="13">
    <source>
        <dbReference type="Proteomes" id="UP000230251"/>
    </source>
</evidence>
<evidence type="ECO:0000259" key="11">
    <source>
        <dbReference type="PROSITE" id="PS51712"/>
    </source>
</evidence>
<feature type="binding site" evidence="8">
    <location>
        <begin position="192"/>
        <end position="199"/>
    </location>
    <ligand>
        <name>GTP</name>
        <dbReference type="ChEBI" id="CHEBI:37565"/>
        <label>2</label>
    </ligand>
</feature>
<sequence length="458" mass="50964">MSNIISPPKVVIVGRTNVGKSTLFNKLIEDQKSLISDIAGTTRDRFEADCIWRGQVIRMVDTGGLDRNQKDNIEKQISMQAYEAIKESDLVIFIVDAQAGPQQEDRDLAKKLLKLKQPVLLIANKADNEKIRKGLDAKEWHSFPYGRPTPVSARRGIGTGDLLDNIYENLKKQSTPPVDIADAIETRVAVIGRPNVGKSSLLNSALGQDRFITDDSEHTTREPNDTHIAVDGRNYLMVDTAGIRKMARVNSGKSKLEISGVDRSIKAMERANVVLFVIDISKSITSQDKHLGGIIADSGASAIIIANKWDKIPEKDSKTINKYEAYLRAHLPMLDYAPIVFTSASTGKRVQQLFDVIDEVFKNRFTQLHGQETHAFISEAIAKHKPSRGKGVAHPDIKSFIQVKVNPPTFVLTIKQARVDALNKSYLRFLENLLRDKYGFGGSPIKIFVRGKKKSHTT</sequence>
<dbReference type="Proteomes" id="UP000230251">
    <property type="component" value="Unassembled WGS sequence"/>
</dbReference>
<feature type="domain" description="EngA-type G" evidence="11">
    <location>
        <begin position="8"/>
        <end position="174"/>
    </location>
</feature>
<evidence type="ECO:0000256" key="6">
    <source>
        <dbReference type="ARBA" id="ARBA00023134"/>
    </source>
</evidence>
<dbReference type="CDD" id="cd01895">
    <property type="entry name" value="EngA2"/>
    <property type="match status" value="1"/>
</dbReference>
<dbReference type="InterPro" id="IPR005225">
    <property type="entry name" value="Small_GTP-bd"/>
</dbReference>
<dbReference type="GO" id="GO:0043022">
    <property type="term" value="F:ribosome binding"/>
    <property type="evidence" value="ECO:0007669"/>
    <property type="project" value="TreeGrafter"/>
</dbReference>
<comment type="subunit">
    <text evidence="8">Associates with the 50S ribosomal subunit.</text>
</comment>
<dbReference type="PANTHER" id="PTHR43834">
    <property type="entry name" value="GTPASE DER"/>
    <property type="match status" value="1"/>
</dbReference>
<dbReference type="NCBIfam" id="TIGR00231">
    <property type="entry name" value="small_GTP"/>
    <property type="match status" value="2"/>
</dbReference>
<evidence type="ECO:0000256" key="8">
    <source>
        <dbReference type="HAMAP-Rule" id="MF_00195"/>
    </source>
</evidence>
<keyword evidence="4 10" id="KW-0677">Repeat</keyword>
<evidence type="ECO:0000256" key="9">
    <source>
        <dbReference type="PROSITE-ProRule" id="PRU01049"/>
    </source>
</evidence>
<evidence type="ECO:0000256" key="3">
    <source>
        <dbReference type="ARBA" id="ARBA00022517"/>
    </source>
</evidence>
<dbReference type="InterPro" id="IPR031166">
    <property type="entry name" value="G_ENGA"/>
</dbReference>
<dbReference type="PROSITE" id="PS51712">
    <property type="entry name" value="G_ENGA"/>
    <property type="match status" value="2"/>
</dbReference>
<organism evidence="12 13">
    <name type="scientific">Candidatus Uhrbacteria bacterium CG_4_9_14_0_2_um_filter_41_50</name>
    <dbReference type="NCBI Taxonomy" id="1975031"/>
    <lineage>
        <taxon>Bacteria</taxon>
        <taxon>Candidatus Uhriibacteriota</taxon>
    </lineage>
</organism>
<evidence type="ECO:0000256" key="7">
    <source>
        <dbReference type="ARBA" id="ARBA00032345"/>
    </source>
</evidence>
<dbReference type="GO" id="GO:0005525">
    <property type="term" value="F:GTP binding"/>
    <property type="evidence" value="ECO:0007669"/>
    <property type="project" value="UniProtKB-UniRule"/>
</dbReference>
<feature type="binding site" evidence="8">
    <location>
        <begin position="124"/>
        <end position="127"/>
    </location>
    <ligand>
        <name>GTP</name>
        <dbReference type="ChEBI" id="CHEBI:37565"/>
        <label>1</label>
    </ligand>
</feature>
<evidence type="ECO:0000256" key="1">
    <source>
        <dbReference type="ARBA" id="ARBA00008279"/>
    </source>
</evidence>
<gene>
    <name evidence="8 12" type="primary">der</name>
    <name evidence="12" type="ORF">CO057_02945</name>
</gene>
<dbReference type="Pfam" id="PF01926">
    <property type="entry name" value="MMR_HSR1"/>
    <property type="match status" value="2"/>
</dbReference>
<dbReference type="AlphaFoldDB" id="A0A2M8ENX8"/>
<feature type="binding site" evidence="8">
    <location>
        <begin position="14"/>
        <end position="21"/>
    </location>
    <ligand>
        <name>GTP</name>
        <dbReference type="ChEBI" id="CHEBI:37565"/>
        <label>1</label>
    </ligand>
</feature>
<dbReference type="SUPFAM" id="SSF52540">
    <property type="entry name" value="P-loop containing nucleoside triphosphate hydrolases"/>
    <property type="match status" value="2"/>
</dbReference>
<evidence type="ECO:0000313" key="12">
    <source>
        <dbReference type="EMBL" id="PJC24401.1"/>
    </source>
</evidence>
<name>A0A2M8ENX8_9BACT</name>
<feature type="binding site" evidence="8">
    <location>
        <begin position="307"/>
        <end position="310"/>
    </location>
    <ligand>
        <name>GTP</name>
        <dbReference type="ChEBI" id="CHEBI:37565"/>
        <label>2</label>
    </ligand>
</feature>
<dbReference type="InterPro" id="IPR006073">
    <property type="entry name" value="GTP-bd"/>
</dbReference>
<comment type="caution">
    <text evidence="12">The sequence shown here is derived from an EMBL/GenBank/DDBJ whole genome shotgun (WGS) entry which is preliminary data.</text>
</comment>
<dbReference type="GO" id="GO:0042254">
    <property type="term" value="P:ribosome biogenesis"/>
    <property type="evidence" value="ECO:0007669"/>
    <property type="project" value="UniProtKB-KW"/>
</dbReference>
<dbReference type="InterPro" id="IPR032859">
    <property type="entry name" value="KH_dom-like"/>
</dbReference>
<comment type="similarity">
    <text evidence="1 8 9 10">Belongs to the TRAFAC class TrmE-Era-EngA-EngB-Septin-like GTPase superfamily. EngA (Der) GTPase family.</text>
</comment>
<evidence type="ECO:0000256" key="2">
    <source>
        <dbReference type="ARBA" id="ARBA00020953"/>
    </source>
</evidence>
<dbReference type="InterPro" id="IPR015946">
    <property type="entry name" value="KH_dom-like_a/b"/>
</dbReference>
<dbReference type="PANTHER" id="PTHR43834:SF6">
    <property type="entry name" value="GTPASE DER"/>
    <property type="match status" value="1"/>
</dbReference>
<dbReference type="NCBIfam" id="TIGR03594">
    <property type="entry name" value="GTPase_EngA"/>
    <property type="match status" value="1"/>
</dbReference>
<dbReference type="PIRSF" id="PIRSF006485">
    <property type="entry name" value="GTP-binding_EngA"/>
    <property type="match status" value="1"/>
</dbReference>
<keyword evidence="5 8" id="KW-0547">Nucleotide-binding</keyword>
<dbReference type="Gene3D" id="3.40.50.300">
    <property type="entry name" value="P-loop containing nucleotide triphosphate hydrolases"/>
    <property type="match status" value="2"/>
</dbReference>
<evidence type="ECO:0000256" key="10">
    <source>
        <dbReference type="RuleBase" id="RU004481"/>
    </source>
</evidence>
<accession>A0A2M8ENX8</accession>
<dbReference type="EMBL" id="PFSI01000045">
    <property type="protein sequence ID" value="PJC24401.1"/>
    <property type="molecule type" value="Genomic_DNA"/>
</dbReference>